<keyword evidence="1" id="KW-0732">Signal</keyword>
<evidence type="ECO:0000313" key="3">
    <source>
        <dbReference type="Proteomes" id="UP000016930"/>
    </source>
</evidence>
<keyword evidence="3" id="KW-1185">Reference proteome</keyword>
<name>M2R2K3_CERS8</name>
<feature type="signal peptide" evidence="1">
    <location>
        <begin position="1"/>
        <end position="20"/>
    </location>
</feature>
<accession>M2R2K3</accession>
<evidence type="ECO:0000256" key="1">
    <source>
        <dbReference type="SAM" id="SignalP"/>
    </source>
</evidence>
<reference evidence="2 3" key="1">
    <citation type="journal article" date="2012" name="Proc. Natl. Acad. Sci. U.S.A.">
        <title>Comparative genomics of Ceriporiopsis subvermispora and Phanerochaete chrysosporium provide insight into selective ligninolysis.</title>
        <authorList>
            <person name="Fernandez-Fueyo E."/>
            <person name="Ruiz-Duenas F.J."/>
            <person name="Ferreira P."/>
            <person name="Floudas D."/>
            <person name="Hibbett D.S."/>
            <person name="Canessa P."/>
            <person name="Larrondo L.F."/>
            <person name="James T.Y."/>
            <person name="Seelenfreund D."/>
            <person name="Lobos S."/>
            <person name="Polanco R."/>
            <person name="Tello M."/>
            <person name="Honda Y."/>
            <person name="Watanabe T."/>
            <person name="Watanabe T."/>
            <person name="Ryu J.S."/>
            <person name="Kubicek C.P."/>
            <person name="Schmoll M."/>
            <person name="Gaskell J."/>
            <person name="Hammel K.E."/>
            <person name="St John F.J."/>
            <person name="Vanden Wymelenberg A."/>
            <person name="Sabat G."/>
            <person name="Splinter BonDurant S."/>
            <person name="Syed K."/>
            <person name="Yadav J.S."/>
            <person name="Doddapaneni H."/>
            <person name="Subramanian V."/>
            <person name="Lavin J.L."/>
            <person name="Oguiza J.A."/>
            <person name="Perez G."/>
            <person name="Pisabarro A.G."/>
            <person name="Ramirez L."/>
            <person name="Santoyo F."/>
            <person name="Master E."/>
            <person name="Coutinho P.M."/>
            <person name="Henrissat B."/>
            <person name="Lombard V."/>
            <person name="Magnuson J.K."/>
            <person name="Kuees U."/>
            <person name="Hori C."/>
            <person name="Igarashi K."/>
            <person name="Samejima M."/>
            <person name="Held B.W."/>
            <person name="Barry K.W."/>
            <person name="LaButti K.M."/>
            <person name="Lapidus A."/>
            <person name="Lindquist E.A."/>
            <person name="Lucas S.M."/>
            <person name="Riley R."/>
            <person name="Salamov A.A."/>
            <person name="Hoffmeister D."/>
            <person name="Schwenk D."/>
            <person name="Hadar Y."/>
            <person name="Yarden O."/>
            <person name="de Vries R.P."/>
            <person name="Wiebenga A."/>
            <person name="Stenlid J."/>
            <person name="Eastwood D."/>
            <person name="Grigoriev I.V."/>
            <person name="Berka R.M."/>
            <person name="Blanchette R.A."/>
            <person name="Kersten P."/>
            <person name="Martinez A.T."/>
            <person name="Vicuna R."/>
            <person name="Cullen D."/>
        </authorList>
    </citation>
    <scope>NUCLEOTIDE SEQUENCE [LARGE SCALE GENOMIC DNA]</scope>
    <source>
        <strain evidence="2 3">B</strain>
    </source>
</reference>
<dbReference type="Proteomes" id="UP000016930">
    <property type="component" value="Unassembled WGS sequence"/>
</dbReference>
<dbReference type="HOGENOM" id="CLU_2542358_0_0_1"/>
<gene>
    <name evidence="2" type="ORF">CERSUDRAFT_118190</name>
</gene>
<dbReference type="OrthoDB" id="10583062at2759"/>
<protein>
    <submittedName>
        <fullName evidence="2">Uncharacterized protein</fullName>
    </submittedName>
</protein>
<evidence type="ECO:0000313" key="2">
    <source>
        <dbReference type="EMBL" id="EMD33131.1"/>
    </source>
</evidence>
<feature type="chain" id="PRO_5004024041" evidence="1">
    <location>
        <begin position="21"/>
        <end position="83"/>
    </location>
</feature>
<organism evidence="2 3">
    <name type="scientific">Ceriporiopsis subvermispora (strain B)</name>
    <name type="common">White-rot fungus</name>
    <name type="synonym">Gelatoporia subvermispora</name>
    <dbReference type="NCBI Taxonomy" id="914234"/>
    <lineage>
        <taxon>Eukaryota</taxon>
        <taxon>Fungi</taxon>
        <taxon>Dikarya</taxon>
        <taxon>Basidiomycota</taxon>
        <taxon>Agaricomycotina</taxon>
        <taxon>Agaricomycetes</taxon>
        <taxon>Polyporales</taxon>
        <taxon>Gelatoporiaceae</taxon>
        <taxon>Gelatoporia</taxon>
    </lineage>
</organism>
<sequence length="83" mass="8033">MSRFSRAVAILLLSAVLASATPAPVPQPIDPQTAHNIAIKENLSCSGPNGCPGVLAASNSAPLTSPGTLGAAAAVAAVVGFLA</sequence>
<dbReference type="EMBL" id="KB445807">
    <property type="protein sequence ID" value="EMD33131.1"/>
    <property type="molecule type" value="Genomic_DNA"/>
</dbReference>
<dbReference type="AlphaFoldDB" id="M2R2K3"/>
<proteinExistence type="predicted"/>